<dbReference type="AlphaFoldDB" id="A0A8J2UIL5"/>
<feature type="chain" id="PRO_5035271124" description="RagB/SusD family nutrient uptake outer membrane protein" evidence="6">
    <location>
        <begin position="23"/>
        <end position="456"/>
    </location>
</feature>
<gene>
    <name evidence="9" type="ORF">GCM10011511_54400</name>
</gene>
<dbReference type="EMBL" id="BMJC01000007">
    <property type="protein sequence ID" value="GGB23658.1"/>
    <property type="molecule type" value="Genomic_DNA"/>
</dbReference>
<evidence type="ECO:0000313" key="9">
    <source>
        <dbReference type="EMBL" id="GGB23658.1"/>
    </source>
</evidence>
<sequence length="456" mass="49812">MTMRGLVKTLLWAMMVTLPFLACKRLVDTPTPQNRQTADRVFSNDAGAQEAMTGCYIDMMNTVRSLMNGGISLDAGLTSDELKCLSPALPEDSFYLDSLTPGNLVCTDLFSTAYNLIYDWNSVLAGLSTSTGVSAPVKAALQGEATFNRAVLYFYLVNLYGDVPLALGTDYAVNQKLPRMAVNSVYLQVVSDLEEAIARLPPDYPGDGERSRPNQVAARALLARVWLYEGQWAAAESMATQVIADGRYQLVANPDSVFLAGSREAIWQLQPVHGRMATADAGAFLRLLAGKPNFVLTQQLSASFETGDLRKVHWTKNSLYGAYPYKYKQIAASGVPPEYEMVLRLAEQYLIRAEARAQEGDVAGAMADLNIVRARSGLAATTATGQAGVLAAILHERRVELFTEWGHRWLDLKRLGQADAVLSIEKNPGWQAKDTLYPIPATQLLASPGMQQNPGY</sequence>
<dbReference type="Pfam" id="PF14322">
    <property type="entry name" value="SusD-like_3"/>
    <property type="match status" value="1"/>
</dbReference>
<feature type="domain" description="RagB/SusD" evidence="7">
    <location>
        <begin position="337"/>
        <end position="456"/>
    </location>
</feature>
<evidence type="ECO:0000256" key="6">
    <source>
        <dbReference type="SAM" id="SignalP"/>
    </source>
</evidence>
<keyword evidence="4" id="KW-0472">Membrane</keyword>
<dbReference type="Gene3D" id="1.25.40.390">
    <property type="match status" value="1"/>
</dbReference>
<reference evidence="9" key="1">
    <citation type="journal article" date="2014" name="Int. J. Syst. Evol. Microbiol.">
        <title>Complete genome sequence of Corynebacterium casei LMG S-19264T (=DSM 44701T), isolated from a smear-ripened cheese.</title>
        <authorList>
            <consortium name="US DOE Joint Genome Institute (JGI-PGF)"/>
            <person name="Walter F."/>
            <person name="Albersmeier A."/>
            <person name="Kalinowski J."/>
            <person name="Ruckert C."/>
        </authorList>
    </citation>
    <scope>NUCLEOTIDE SEQUENCE</scope>
    <source>
        <strain evidence="9">CGMCC 1.15448</strain>
    </source>
</reference>
<evidence type="ECO:0000256" key="1">
    <source>
        <dbReference type="ARBA" id="ARBA00004442"/>
    </source>
</evidence>
<dbReference type="SUPFAM" id="SSF48452">
    <property type="entry name" value="TPR-like"/>
    <property type="match status" value="1"/>
</dbReference>
<dbReference type="InterPro" id="IPR033985">
    <property type="entry name" value="SusD-like_N"/>
</dbReference>
<evidence type="ECO:0000256" key="4">
    <source>
        <dbReference type="ARBA" id="ARBA00023136"/>
    </source>
</evidence>
<evidence type="ECO:0008006" key="11">
    <source>
        <dbReference type="Google" id="ProtNLM"/>
    </source>
</evidence>
<accession>A0A8J2UIL5</accession>
<evidence type="ECO:0000256" key="2">
    <source>
        <dbReference type="ARBA" id="ARBA00006275"/>
    </source>
</evidence>
<dbReference type="Proteomes" id="UP000607559">
    <property type="component" value="Unassembled WGS sequence"/>
</dbReference>
<organism evidence="9 10">
    <name type="scientific">Puia dinghuensis</name>
    <dbReference type="NCBI Taxonomy" id="1792502"/>
    <lineage>
        <taxon>Bacteria</taxon>
        <taxon>Pseudomonadati</taxon>
        <taxon>Bacteroidota</taxon>
        <taxon>Chitinophagia</taxon>
        <taxon>Chitinophagales</taxon>
        <taxon>Chitinophagaceae</taxon>
        <taxon>Puia</taxon>
    </lineage>
</organism>
<evidence type="ECO:0000313" key="10">
    <source>
        <dbReference type="Proteomes" id="UP000607559"/>
    </source>
</evidence>
<proteinExistence type="inferred from homology"/>
<dbReference type="InterPro" id="IPR011990">
    <property type="entry name" value="TPR-like_helical_dom_sf"/>
</dbReference>
<evidence type="ECO:0000256" key="3">
    <source>
        <dbReference type="ARBA" id="ARBA00022729"/>
    </source>
</evidence>
<reference evidence="9" key="2">
    <citation type="submission" date="2020-09" db="EMBL/GenBank/DDBJ databases">
        <authorList>
            <person name="Sun Q."/>
            <person name="Zhou Y."/>
        </authorList>
    </citation>
    <scope>NUCLEOTIDE SEQUENCE</scope>
    <source>
        <strain evidence="9">CGMCC 1.15448</strain>
    </source>
</reference>
<comment type="caution">
    <text evidence="9">The sequence shown here is derived from an EMBL/GenBank/DDBJ whole genome shotgun (WGS) entry which is preliminary data.</text>
</comment>
<keyword evidence="5" id="KW-0998">Cell outer membrane</keyword>
<evidence type="ECO:0000259" key="7">
    <source>
        <dbReference type="Pfam" id="PF07980"/>
    </source>
</evidence>
<name>A0A8J2UIL5_9BACT</name>
<evidence type="ECO:0000256" key="5">
    <source>
        <dbReference type="ARBA" id="ARBA00023237"/>
    </source>
</evidence>
<protein>
    <recommendedName>
        <fullName evidence="11">RagB/SusD family nutrient uptake outer membrane protein</fullName>
    </recommendedName>
</protein>
<keyword evidence="3 6" id="KW-0732">Signal</keyword>
<comment type="subcellular location">
    <subcellularLocation>
        <location evidence="1">Cell outer membrane</location>
    </subcellularLocation>
</comment>
<evidence type="ECO:0000259" key="8">
    <source>
        <dbReference type="Pfam" id="PF14322"/>
    </source>
</evidence>
<dbReference type="GO" id="GO:0009279">
    <property type="term" value="C:cell outer membrane"/>
    <property type="evidence" value="ECO:0007669"/>
    <property type="project" value="UniProtKB-SubCell"/>
</dbReference>
<comment type="similarity">
    <text evidence="2">Belongs to the SusD family.</text>
</comment>
<feature type="domain" description="SusD-like N-terminal" evidence="8">
    <location>
        <begin position="97"/>
        <end position="227"/>
    </location>
</feature>
<keyword evidence="10" id="KW-1185">Reference proteome</keyword>
<dbReference type="InterPro" id="IPR012944">
    <property type="entry name" value="SusD_RagB_dom"/>
</dbReference>
<dbReference type="Pfam" id="PF07980">
    <property type="entry name" value="SusD_RagB"/>
    <property type="match status" value="1"/>
</dbReference>
<feature type="signal peptide" evidence="6">
    <location>
        <begin position="1"/>
        <end position="22"/>
    </location>
</feature>
<dbReference type="CDD" id="cd08977">
    <property type="entry name" value="SusD"/>
    <property type="match status" value="1"/>
</dbReference>